<dbReference type="PANTHER" id="PTHR33112:SF1">
    <property type="entry name" value="HETEROKARYON INCOMPATIBILITY DOMAIN-CONTAINING PROTEIN"/>
    <property type="match status" value="1"/>
</dbReference>
<protein>
    <recommendedName>
        <fullName evidence="1">Heterokaryon incompatibility domain-containing protein</fullName>
    </recommendedName>
</protein>
<dbReference type="STRING" id="1149755.A0A2J6RDY6"/>
<keyword evidence="3" id="KW-1185">Reference proteome</keyword>
<dbReference type="Pfam" id="PF06985">
    <property type="entry name" value="HET"/>
    <property type="match status" value="1"/>
</dbReference>
<dbReference type="OrthoDB" id="5428863at2759"/>
<feature type="domain" description="Heterokaryon incompatibility" evidence="1">
    <location>
        <begin position="216"/>
        <end position="343"/>
    </location>
</feature>
<dbReference type="Proteomes" id="UP000235786">
    <property type="component" value="Unassembled WGS sequence"/>
</dbReference>
<organism evidence="2 3">
    <name type="scientific">Hyaloscypha variabilis (strain UAMH 11265 / GT02V1 / F)</name>
    <name type="common">Meliniomyces variabilis</name>
    <dbReference type="NCBI Taxonomy" id="1149755"/>
    <lineage>
        <taxon>Eukaryota</taxon>
        <taxon>Fungi</taxon>
        <taxon>Dikarya</taxon>
        <taxon>Ascomycota</taxon>
        <taxon>Pezizomycotina</taxon>
        <taxon>Leotiomycetes</taxon>
        <taxon>Helotiales</taxon>
        <taxon>Hyaloscyphaceae</taxon>
        <taxon>Hyaloscypha</taxon>
        <taxon>Hyaloscypha variabilis</taxon>
    </lineage>
</organism>
<evidence type="ECO:0000313" key="3">
    <source>
        <dbReference type="Proteomes" id="UP000235786"/>
    </source>
</evidence>
<gene>
    <name evidence="2" type="ORF">L207DRAFT_586426</name>
</gene>
<name>A0A2J6RDY6_HYAVF</name>
<sequence>MEQPSSQQEETKSLTLPTIPLTQRSLCETCKNIDLDSIFRMEISSYNGKLLLNLGATLEQLEASPCSLCNLFGSVAASPRATDESSTRAVECHLYAFSAKRTFLRDHTSFLDTTLLGIGNVAAWDTKKAKLTEEGCFNKTGYLCSLDSKIEQPHITVRQLSLGYFDTNFAKCCIEDCEKNHARCKPRKRIQDSVRFLKVIDCKTGRVVPAPAECKYVALSYVWGPPPAAGRSEPFDKSRSVLDGCPKVITDSIYVASALNFEYAEDTHRQIRQMNQIYMKAEKTIIAATGEDSHHGLPGIRGTLRKPQPSLKSGKHTLISTLPHPATTIGYSKWATRGWTYQEVIFSRKRLVFTDRQVFFECNTGHCPESLQVIVPSNNMLDEEPLMCKDGAFFFKTPEAHPLSIMLYVSNFSKRELTFPEDRLNAIAGIFRVAEESENPVYQIKGVPLLPPDWLPPYIREFDYVMIQPTPKECFLVGLTWYHSAPDRETAGNQASWTWAGWNGQVSDYLLGVPDRETSSNQQYSQLSQVDVFLEIQAGEPLYFHRWRELS</sequence>
<evidence type="ECO:0000259" key="1">
    <source>
        <dbReference type="Pfam" id="PF06985"/>
    </source>
</evidence>
<dbReference type="EMBL" id="KZ613950">
    <property type="protein sequence ID" value="PMD36730.1"/>
    <property type="molecule type" value="Genomic_DNA"/>
</dbReference>
<evidence type="ECO:0000313" key="2">
    <source>
        <dbReference type="EMBL" id="PMD36730.1"/>
    </source>
</evidence>
<accession>A0A2J6RDY6</accession>
<dbReference type="AlphaFoldDB" id="A0A2J6RDY6"/>
<proteinExistence type="predicted"/>
<dbReference type="InterPro" id="IPR010730">
    <property type="entry name" value="HET"/>
</dbReference>
<reference evidence="2 3" key="1">
    <citation type="submission" date="2016-04" db="EMBL/GenBank/DDBJ databases">
        <title>A degradative enzymes factory behind the ericoid mycorrhizal symbiosis.</title>
        <authorList>
            <consortium name="DOE Joint Genome Institute"/>
            <person name="Martino E."/>
            <person name="Morin E."/>
            <person name="Grelet G."/>
            <person name="Kuo A."/>
            <person name="Kohler A."/>
            <person name="Daghino S."/>
            <person name="Barry K."/>
            <person name="Choi C."/>
            <person name="Cichocki N."/>
            <person name="Clum A."/>
            <person name="Copeland A."/>
            <person name="Hainaut M."/>
            <person name="Haridas S."/>
            <person name="Labutti K."/>
            <person name="Lindquist E."/>
            <person name="Lipzen A."/>
            <person name="Khouja H.-R."/>
            <person name="Murat C."/>
            <person name="Ohm R."/>
            <person name="Olson A."/>
            <person name="Spatafora J."/>
            <person name="Veneault-Fourrey C."/>
            <person name="Henrissat B."/>
            <person name="Grigoriev I."/>
            <person name="Martin F."/>
            <person name="Perotto S."/>
        </authorList>
    </citation>
    <scope>NUCLEOTIDE SEQUENCE [LARGE SCALE GENOMIC DNA]</scope>
    <source>
        <strain evidence="2 3">F</strain>
    </source>
</reference>
<dbReference type="PANTHER" id="PTHR33112">
    <property type="entry name" value="DOMAIN PROTEIN, PUTATIVE-RELATED"/>
    <property type="match status" value="1"/>
</dbReference>